<evidence type="ECO:0000313" key="1">
    <source>
        <dbReference type="EMBL" id="GJT28550.1"/>
    </source>
</evidence>
<keyword evidence="2" id="KW-1185">Reference proteome</keyword>
<gene>
    <name evidence="1" type="ORF">Tco_0908825</name>
</gene>
<name>A0ABQ5CNE7_9ASTR</name>
<organism evidence="1 2">
    <name type="scientific">Tanacetum coccineum</name>
    <dbReference type="NCBI Taxonomy" id="301880"/>
    <lineage>
        <taxon>Eukaryota</taxon>
        <taxon>Viridiplantae</taxon>
        <taxon>Streptophyta</taxon>
        <taxon>Embryophyta</taxon>
        <taxon>Tracheophyta</taxon>
        <taxon>Spermatophyta</taxon>
        <taxon>Magnoliopsida</taxon>
        <taxon>eudicotyledons</taxon>
        <taxon>Gunneridae</taxon>
        <taxon>Pentapetalae</taxon>
        <taxon>asterids</taxon>
        <taxon>campanulids</taxon>
        <taxon>Asterales</taxon>
        <taxon>Asteraceae</taxon>
        <taxon>Asteroideae</taxon>
        <taxon>Anthemideae</taxon>
        <taxon>Anthemidinae</taxon>
        <taxon>Tanacetum</taxon>
    </lineage>
</organism>
<dbReference type="Proteomes" id="UP001151760">
    <property type="component" value="Unassembled WGS sequence"/>
</dbReference>
<dbReference type="EMBL" id="BQNB010014469">
    <property type="protein sequence ID" value="GJT28550.1"/>
    <property type="molecule type" value="Genomic_DNA"/>
</dbReference>
<reference evidence="1" key="1">
    <citation type="journal article" date="2022" name="Int. J. Mol. Sci.">
        <title>Draft Genome of Tanacetum Coccineum: Genomic Comparison of Closely Related Tanacetum-Family Plants.</title>
        <authorList>
            <person name="Yamashiro T."/>
            <person name="Shiraishi A."/>
            <person name="Nakayama K."/>
            <person name="Satake H."/>
        </authorList>
    </citation>
    <scope>NUCLEOTIDE SEQUENCE</scope>
</reference>
<proteinExistence type="predicted"/>
<accession>A0ABQ5CNE7</accession>
<reference evidence="1" key="2">
    <citation type="submission" date="2022-01" db="EMBL/GenBank/DDBJ databases">
        <authorList>
            <person name="Yamashiro T."/>
            <person name="Shiraishi A."/>
            <person name="Satake H."/>
            <person name="Nakayama K."/>
        </authorList>
    </citation>
    <scope>NUCLEOTIDE SEQUENCE</scope>
</reference>
<protein>
    <submittedName>
        <fullName evidence="1">Uncharacterized protein</fullName>
    </submittedName>
</protein>
<evidence type="ECO:0000313" key="2">
    <source>
        <dbReference type="Proteomes" id="UP001151760"/>
    </source>
</evidence>
<sequence>MSVEGGGITGSVPLVHPRISSGSSWGSDSVTYTGDSAVGESTRGSMAGTNIMAHSHPRHEELACLWILRPGMYRGAGEAMAYIGVVYPKRMTVECLPQITSSSSLLRS</sequence>
<comment type="caution">
    <text evidence="1">The sequence shown here is derived from an EMBL/GenBank/DDBJ whole genome shotgun (WGS) entry which is preliminary data.</text>
</comment>